<feature type="region of interest" description="Disordered" evidence="1">
    <location>
        <begin position="606"/>
        <end position="780"/>
    </location>
</feature>
<comment type="caution">
    <text evidence="2">The sequence shown here is derived from an EMBL/GenBank/DDBJ whole genome shotgun (WGS) entry which is preliminary data.</text>
</comment>
<feature type="region of interest" description="Disordered" evidence="1">
    <location>
        <begin position="495"/>
        <end position="580"/>
    </location>
</feature>
<organism evidence="2 3">
    <name type="scientific">Hypsibius exemplaris</name>
    <name type="common">Freshwater tardigrade</name>
    <dbReference type="NCBI Taxonomy" id="2072580"/>
    <lineage>
        <taxon>Eukaryota</taxon>
        <taxon>Metazoa</taxon>
        <taxon>Ecdysozoa</taxon>
        <taxon>Tardigrada</taxon>
        <taxon>Eutardigrada</taxon>
        <taxon>Parachela</taxon>
        <taxon>Hypsibioidea</taxon>
        <taxon>Hypsibiidae</taxon>
        <taxon>Hypsibius</taxon>
    </lineage>
</organism>
<evidence type="ECO:0000256" key="1">
    <source>
        <dbReference type="SAM" id="MobiDB-lite"/>
    </source>
</evidence>
<feature type="region of interest" description="Disordered" evidence="1">
    <location>
        <begin position="288"/>
        <end position="307"/>
    </location>
</feature>
<feature type="region of interest" description="Disordered" evidence="1">
    <location>
        <begin position="327"/>
        <end position="352"/>
    </location>
</feature>
<feature type="compositionally biased region" description="Gly residues" evidence="1">
    <location>
        <begin position="902"/>
        <end position="913"/>
    </location>
</feature>
<feature type="compositionally biased region" description="Polar residues" evidence="1">
    <location>
        <begin position="606"/>
        <end position="620"/>
    </location>
</feature>
<feature type="region of interest" description="Disordered" evidence="1">
    <location>
        <begin position="944"/>
        <end position="1002"/>
    </location>
</feature>
<feature type="compositionally biased region" description="Polar residues" evidence="1">
    <location>
        <begin position="983"/>
        <end position="997"/>
    </location>
</feature>
<feature type="region of interest" description="Disordered" evidence="1">
    <location>
        <begin position="211"/>
        <end position="230"/>
    </location>
</feature>
<feature type="region of interest" description="Disordered" evidence="1">
    <location>
        <begin position="841"/>
        <end position="917"/>
    </location>
</feature>
<feature type="compositionally biased region" description="Low complexity" evidence="1">
    <location>
        <begin position="212"/>
        <end position="230"/>
    </location>
</feature>
<feature type="compositionally biased region" description="Low complexity" evidence="1">
    <location>
        <begin position="46"/>
        <end position="84"/>
    </location>
</feature>
<feature type="compositionally biased region" description="Polar residues" evidence="1">
    <location>
        <begin position="628"/>
        <end position="647"/>
    </location>
</feature>
<feature type="compositionally biased region" description="Gly residues" evidence="1">
    <location>
        <begin position="758"/>
        <end position="777"/>
    </location>
</feature>
<evidence type="ECO:0000313" key="3">
    <source>
        <dbReference type="Proteomes" id="UP000192578"/>
    </source>
</evidence>
<evidence type="ECO:0000313" key="2">
    <source>
        <dbReference type="EMBL" id="OWA54349.1"/>
    </source>
</evidence>
<feature type="compositionally biased region" description="Gly residues" evidence="1">
    <location>
        <begin position="854"/>
        <end position="865"/>
    </location>
</feature>
<proteinExistence type="predicted"/>
<dbReference type="OrthoDB" id="10035882at2759"/>
<accession>A0A9X6RNB0</accession>
<feature type="compositionally biased region" description="Polar residues" evidence="1">
    <location>
        <begin position="519"/>
        <end position="545"/>
    </location>
</feature>
<feature type="compositionally biased region" description="Gly residues" evidence="1">
    <location>
        <begin position="554"/>
        <end position="563"/>
    </location>
</feature>
<sequence>MLSSVVGSGSGGVGDGVVEPTGRVYASASGDYVLCRDTEAASLHHSSSSSSSVAGATTPSNTNSTANNNPASNSSAISPPIISSQDLIQSSAASHPDMPVSSSAFPWSSGEQQQQHQSQSIQQSQHQHSLSSASRGGASNLHPLTDWTHFESVPSDVVSSDETHNLLLKQLWKENPDASESSENALLRQILSEKPNQEDTKEIRLLLGDPFSSGMSQNGSPNNNNVNDPANLTQFLENLNNMSSGGGTGNTSNPSQKRKIEELDGAETGNPAKLSEKNKMLAALLQSTPRGGHGDIPAAGLPTPNPGDLPQNKLPKDLPSRILPAVGQQQRGGGGAPFLQQNGMHHRNGGGSSAAAAAAAAGGLCEFITMDNSLFASRSGITHADTMDIFDLIGELQDSDLGASDPLQNGPLTPIDKQAIDNIRQSLLVDYQKGPSLSNSSNSSNMLLSEGMPYRDQPMPSPGSMIPKYNISQGGPRPPPMHSFPNNGDMLRLPGPGGHMMLPNHVSPPSRPGPGIPQEFSNSRSPAPPTQGSNVRQQIRMNSLSRQGRTAQQGGSGSGGMGFNMGQPGANMQMPNAPNVTVGRSYSIPNAGPHGGFGVNGYQNVPQNTQRFSGQQTVPYSSPPPPNMQFQVPGSNQPLSPRLANSQGGVGRMTRPPNGMWMQQGQMGNPMQGGGGGGAVGNPMNLGGGGGPQQQNPPPYSNQQFMNQQQANQNFQHSQMMQQQGVGQAAMQRFPGPGSAAFQQQQGMMQQQQQDAFGNGGGGFYPRGMGGGGGAGGQPRMALSRQNSQLMQSSLVNNLADDLRANDGAFGLATGGYQVNGVNSAPTTANVQQQQFQWNMNDRQQQQGMSAGSTPGGGGVVGMNGGNASRIPAPPSLDPSFQHFDSFFDSPANNGGVAMNGLGPGGGGGGGGQQPQHLTDQQQFRLYANDANNQQQQQNANLMNQMQQQLQQQNQNQQPQLHSSQFAPLSTSGSCGELLGISGTHQQGNSPGHQQILQPGDRSKSLLQQLLSENG</sequence>
<dbReference type="AlphaFoldDB" id="A0A9X6RNB0"/>
<name>A0A9X6RNB0_HYPEX</name>
<gene>
    <name evidence="2" type="ORF">BV898_18757</name>
</gene>
<feature type="region of interest" description="Disordered" evidence="1">
    <location>
        <begin position="43"/>
        <end position="140"/>
    </location>
</feature>
<dbReference type="Proteomes" id="UP000192578">
    <property type="component" value="Unassembled WGS sequence"/>
</dbReference>
<feature type="compositionally biased region" description="Low complexity" evidence="1">
    <location>
        <begin position="108"/>
        <end position="134"/>
    </location>
</feature>
<feature type="compositionally biased region" description="Gly residues" evidence="1">
    <location>
        <begin position="671"/>
        <end position="692"/>
    </location>
</feature>
<keyword evidence="3" id="KW-1185">Reference proteome</keyword>
<protein>
    <submittedName>
        <fullName evidence="2">Uncharacterized protein</fullName>
    </submittedName>
</protein>
<reference evidence="3" key="1">
    <citation type="submission" date="2017-01" db="EMBL/GenBank/DDBJ databases">
        <title>Comparative genomics of anhydrobiosis in the tardigrade Hypsibius dujardini.</title>
        <authorList>
            <person name="Yoshida Y."/>
            <person name="Koutsovoulos G."/>
            <person name="Laetsch D."/>
            <person name="Stevens L."/>
            <person name="Kumar S."/>
            <person name="Horikawa D."/>
            <person name="Ishino K."/>
            <person name="Komine S."/>
            <person name="Tomita M."/>
            <person name="Blaxter M."/>
            <person name="Arakawa K."/>
        </authorList>
    </citation>
    <scope>NUCLEOTIDE SEQUENCE [LARGE SCALE GENOMIC DNA]</scope>
    <source>
        <strain evidence="3">Z151</strain>
    </source>
</reference>
<dbReference type="EMBL" id="MTYJ01000395">
    <property type="protein sequence ID" value="OWA54349.1"/>
    <property type="molecule type" value="Genomic_DNA"/>
</dbReference>
<feature type="compositionally biased region" description="Low complexity" evidence="1">
    <location>
        <begin position="656"/>
        <end position="670"/>
    </location>
</feature>
<feature type="compositionally biased region" description="Low complexity" evidence="1">
    <location>
        <begin position="701"/>
        <end position="757"/>
    </location>
</feature>
<feature type="compositionally biased region" description="Low complexity" evidence="1">
    <location>
        <begin position="944"/>
        <end position="958"/>
    </location>
</feature>
<feature type="compositionally biased region" description="Polar residues" evidence="1">
    <location>
        <begin position="959"/>
        <end position="974"/>
    </location>
</feature>